<keyword evidence="3" id="KW-0547">Nucleotide-binding</keyword>
<evidence type="ECO:0000256" key="1">
    <source>
        <dbReference type="ARBA" id="ARBA00005417"/>
    </source>
</evidence>
<evidence type="ECO:0000256" key="4">
    <source>
        <dbReference type="ARBA" id="ARBA00022840"/>
    </source>
</evidence>
<dbReference type="Proteomes" id="UP000707352">
    <property type="component" value="Unassembled WGS sequence"/>
</dbReference>
<evidence type="ECO:0000256" key="5">
    <source>
        <dbReference type="ARBA" id="ARBA00022967"/>
    </source>
</evidence>
<keyword evidence="2" id="KW-0813">Transport</keyword>
<comment type="function">
    <text evidence="6">Part of the ABC transporter complex HmuTUV involved in hemin import. Responsible for energy coupling to the transport system.</text>
</comment>
<evidence type="ECO:0000313" key="9">
    <source>
        <dbReference type="Proteomes" id="UP000707352"/>
    </source>
</evidence>
<feature type="domain" description="ABC transporter" evidence="7">
    <location>
        <begin position="4"/>
        <end position="239"/>
    </location>
</feature>
<dbReference type="RefSeq" id="WP_167671491.1">
    <property type="nucleotide sequence ID" value="NZ_JAATJS010000001.1"/>
</dbReference>
<protein>
    <submittedName>
        <fullName evidence="8">ABC transporter ATP-binding protein</fullName>
    </submittedName>
</protein>
<dbReference type="EMBL" id="JAATJS010000001">
    <property type="protein sequence ID" value="NIX75617.1"/>
    <property type="molecule type" value="Genomic_DNA"/>
</dbReference>
<dbReference type="SUPFAM" id="SSF52540">
    <property type="entry name" value="P-loop containing nucleoside triphosphate hydrolases"/>
    <property type="match status" value="1"/>
</dbReference>
<name>A0ABX0V702_9HYPH</name>
<keyword evidence="5" id="KW-1278">Translocase</keyword>
<dbReference type="GO" id="GO:0005524">
    <property type="term" value="F:ATP binding"/>
    <property type="evidence" value="ECO:0007669"/>
    <property type="project" value="UniProtKB-KW"/>
</dbReference>
<keyword evidence="4 8" id="KW-0067">ATP-binding</keyword>
<dbReference type="InterPro" id="IPR027417">
    <property type="entry name" value="P-loop_NTPase"/>
</dbReference>
<gene>
    <name evidence="8" type="ORF">HB375_03180</name>
</gene>
<dbReference type="SMART" id="SM00382">
    <property type="entry name" value="AAA"/>
    <property type="match status" value="1"/>
</dbReference>
<evidence type="ECO:0000256" key="6">
    <source>
        <dbReference type="ARBA" id="ARBA00037066"/>
    </source>
</evidence>
<comment type="similarity">
    <text evidence="1">Belongs to the ABC transporter superfamily.</text>
</comment>
<evidence type="ECO:0000313" key="8">
    <source>
        <dbReference type="EMBL" id="NIX75617.1"/>
    </source>
</evidence>
<comment type="caution">
    <text evidence="8">The sequence shown here is derived from an EMBL/GenBank/DDBJ whole genome shotgun (WGS) entry which is preliminary data.</text>
</comment>
<dbReference type="InterPro" id="IPR003439">
    <property type="entry name" value="ABC_transporter-like_ATP-bd"/>
</dbReference>
<dbReference type="CDD" id="cd03214">
    <property type="entry name" value="ABC_Iron-Siderophores_B12_Hemin"/>
    <property type="match status" value="1"/>
</dbReference>
<accession>A0ABX0V702</accession>
<dbReference type="InterPro" id="IPR003593">
    <property type="entry name" value="AAA+_ATPase"/>
</dbReference>
<dbReference type="PROSITE" id="PS00211">
    <property type="entry name" value="ABC_TRANSPORTER_1"/>
    <property type="match status" value="1"/>
</dbReference>
<reference evidence="8 9" key="1">
    <citation type="submission" date="2020-03" db="EMBL/GenBank/DDBJ databases">
        <title>The genome sequence of Microvirga sp. c23x22.</title>
        <authorList>
            <person name="Zhang X."/>
        </authorList>
    </citation>
    <scope>NUCLEOTIDE SEQUENCE [LARGE SCALE GENOMIC DNA]</scope>
    <source>
        <strain evidence="9">c23x22</strain>
    </source>
</reference>
<dbReference type="PANTHER" id="PTHR42794">
    <property type="entry name" value="HEMIN IMPORT ATP-BINDING PROTEIN HMUV"/>
    <property type="match status" value="1"/>
</dbReference>
<proteinExistence type="inferred from homology"/>
<dbReference type="PROSITE" id="PS50893">
    <property type="entry name" value="ABC_TRANSPORTER_2"/>
    <property type="match status" value="1"/>
</dbReference>
<dbReference type="Pfam" id="PF00005">
    <property type="entry name" value="ABC_tran"/>
    <property type="match status" value="1"/>
</dbReference>
<dbReference type="Gene3D" id="3.40.50.300">
    <property type="entry name" value="P-loop containing nucleotide triphosphate hydrolases"/>
    <property type="match status" value="1"/>
</dbReference>
<evidence type="ECO:0000256" key="2">
    <source>
        <dbReference type="ARBA" id="ARBA00022448"/>
    </source>
</evidence>
<dbReference type="PANTHER" id="PTHR42794:SF1">
    <property type="entry name" value="HEMIN IMPORT ATP-BINDING PROTEIN HMUV"/>
    <property type="match status" value="1"/>
</dbReference>
<evidence type="ECO:0000259" key="7">
    <source>
        <dbReference type="PROSITE" id="PS50893"/>
    </source>
</evidence>
<evidence type="ECO:0000256" key="3">
    <source>
        <dbReference type="ARBA" id="ARBA00022741"/>
    </source>
</evidence>
<dbReference type="InterPro" id="IPR017871">
    <property type="entry name" value="ABC_transporter-like_CS"/>
</dbReference>
<organism evidence="8 9">
    <name type="scientific">Microvirga terricola</name>
    <dbReference type="NCBI Taxonomy" id="2719797"/>
    <lineage>
        <taxon>Bacteria</taxon>
        <taxon>Pseudomonadati</taxon>
        <taxon>Pseudomonadota</taxon>
        <taxon>Alphaproteobacteria</taxon>
        <taxon>Hyphomicrobiales</taxon>
        <taxon>Methylobacteriaceae</taxon>
        <taxon>Microvirga</taxon>
    </lineage>
</organism>
<keyword evidence="9" id="KW-1185">Reference proteome</keyword>
<sequence>MKRLVATSLTVDLGRRRALATVDLTLEPGRLTVIVGPNGAGKTTLLRALAGLVAPVGGDVTLDGEPVRWMRTSERARSIAYLPQGGTIAWPLPVRNVVALGRLPHGERPDSLSDSGRKAVAEAMAAADVTGFEDRPATELSGGERARVLLARALATKAPVLLVDEPVAALDPRHELTVLQVLKAHAAAGANVVAIMHNLTLAARFADDIVVLDRGRIGAHGTPEDVFTEAQLAASFGISAHVSREAGGLVVVAENPLAEAP</sequence>